<gene>
    <name evidence="1" type="ORF">SAMN04487974_10628</name>
</gene>
<organism evidence="1 2">
    <name type="scientific">Pelagibacterium luteolum</name>
    <dbReference type="NCBI Taxonomy" id="440168"/>
    <lineage>
        <taxon>Bacteria</taxon>
        <taxon>Pseudomonadati</taxon>
        <taxon>Pseudomonadota</taxon>
        <taxon>Alphaproteobacteria</taxon>
        <taxon>Hyphomicrobiales</taxon>
        <taxon>Devosiaceae</taxon>
        <taxon>Pelagibacterium</taxon>
    </lineage>
</organism>
<dbReference type="RefSeq" id="WP_176762623.1">
    <property type="nucleotide sequence ID" value="NZ_FNCS01000006.1"/>
</dbReference>
<protein>
    <submittedName>
        <fullName evidence="1">Uncharacterized protein</fullName>
    </submittedName>
</protein>
<dbReference type="AlphaFoldDB" id="A0A1G7WAT0"/>
<dbReference type="EMBL" id="FNCS01000006">
    <property type="protein sequence ID" value="SDG69021.1"/>
    <property type="molecule type" value="Genomic_DNA"/>
</dbReference>
<evidence type="ECO:0000313" key="1">
    <source>
        <dbReference type="EMBL" id="SDG69021.1"/>
    </source>
</evidence>
<keyword evidence="2" id="KW-1185">Reference proteome</keyword>
<evidence type="ECO:0000313" key="2">
    <source>
        <dbReference type="Proteomes" id="UP000199495"/>
    </source>
</evidence>
<accession>A0A1G7WAT0</accession>
<dbReference type="Proteomes" id="UP000199495">
    <property type="component" value="Unassembled WGS sequence"/>
</dbReference>
<reference evidence="1 2" key="1">
    <citation type="submission" date="2016-10" db="EMBL/GenBank/DDBJ databases">
        <authorList>
            <person name="de Groot N.N."/>
        </authorList>
    </citation>
    <scope>NUCLEOTIDE SEQUENCE [LARGE SCALE GENOMIC DNA]</scope>
    <source>
        <strain evidence="1 2">CGMCC 1.10267</strain>
    </source>
</reference>
<proteinExistence type="predicted"/>
<name>A0A1G7WAT0_9HYPH</name>
<sequence length="50" mass="5759">MSSFARQLSMIAKSEMSRNALNSWDKFKLPPQNEQIDALLLRLDNPAKPR</sequence>